<dbReference type="PANTHER" id="PTHR38730">
    <property type="entry name" value="SLL7028 PROTEIN"/>
    <property type="match status" value="1"/>
</dbReference>
<sequence>MKKSTKLDKAIARMVLDHPFFATLLLRMRLREDRDIKTACTDGRQIRYNPEFIDSLSIDHIVFVLAHLVMHVAHFHPLRRSARTAGRFNKAGDYAINGILKDAGLKLLPHALHHESFDNLAAEQIYDRLPGGAGDGEGDGGENDIQQSDDPGGCGGFEDARDEYDKPLSKAERQRQEAEMTVAIQQAAQAAKAQGKLPSALARLVNEQVHPVLDWREMLRTFVDHTSGNDYAWNQPNRRHIADGIYLPSFRSNGLKPLVLAIDTSGSITQRELNQFQAELNDILLSYPATVHVVYCDSAISAVHTITPDEYPVQLQASGFGGTDLCPPFEWAVQNAPDAGCVIYLTDLQGKSPETDPGIPTLWISTTRNRNLAACYQPTFGEIATLE</sequence>
<evidence type="ECO:0008006" key="6">
    <source>
        <dbReference type="Google" id="ProtNLM"/>
    </source>
</evidence>
<dbReference type="EMBL" id="CP000142">
    <property type="protein sequence ID" value="ABA87781.1"/>
    <property type="molecule type" value="Genomic_DNA"/>
</dbReference>
<dbReference type="SUPFAM" id="SSF53300">
    <property type="entry name" value="vWA-like"/>
    <property type="match status" value="1"/>
</dbReference>
<reference evidence="4 5" key="2">
    <citation type="journal article" date="2012" name="BMC Genomics">
        <title>The genome of Pelobacter carbinolicus reveals surprising metabolic capabilities and physiological features.</title>
        <authorList>
            <person name="Aklujkar M."/>
            <person name="Haveman S.A."/>
            <person name="Didonato R.Jr."/>
            <person name="Chertkov O."/>
            <person name="Han C.S."/>
            <person name="Land M.L."/>
            <person name="Brown P."/>
            <person name="Lovley D.R."/>
        </authorList>
    </citation>
    <scope>NUCLEOTIDE SEQUENCE [LARGE SCALE GENOMIC DNA]</scope>
    <source>
        <strain evidence="5">DSM 2380 / NBRC 103641 / GraBd1</strain>
    </source>
</reference>
<dbReference type="InterPro" id="IPR036465">
    <property type="entry name" value="vWFA_dom_sf"/>
</dbReference>
<organism evidence="4 5">
    <name type="scientific">Syntrophotalea carbinolica (strain DSM 2380 / NBRC 103641 / GraBd1)</name>
    <name type="common">Pelobacter carbinolicus</name>
    <dbReference type="NCBI Taxonomy" id="338963"/>
    <lineage>
        <taxon>Bacteria</taxon>
        <taxon>Pseudomonadati</taxon>
        <taxon>Thermodesulfobacteriota</taxon>
        <taxon>Desulfuromonadia</taxon>
        <taxon>Desulfuromonadales</taxon>
        <taxon>Syntrophotaleaceae</taxon>
        <taxon>Syntrophotalea</taxon>
    </lineage>
</organism>
<feature type="region of interest" description="Disordered" evidence="1">
    <location>
        <begin position="128"/>
        <end position="176"/>
    </location>
</feature>
<evidence type="ECO:0000259" key="2">
    <source>
        <dbReference type="Pfam" id="PF09967"/>
    </source>
</evidence>
<dbReference type="OrthoDB" id="9761650at2"/>
<evidence type="ECO:0000313" key="4">
    <source>
        <dbReference type="EMBL" id="ABA87781.1"/>
    </source>
</evidence>
<evidence type="ECO:0000259" key="3">
    <source>
        <dbReference type="Pfam" id="PF13203"/>
    </source>
</evidence>
<gene>
    <name evidence="4" type="ordered locus">Pcar_0521</name>
</gene>
<dbReference type="STRING" id="338963.Pcar_0521"/>
<dbReference type="InterPro" id="IPR018698">
    <property type="entry name" value="VWA-like_dom"/>
</dbReference>
<protein>
    <recommendedName>
        <fullName evidence="6">Metallopeptidase domain-containing protein</fullName>
    </recommendedName>
</protein>
<dbReference type="eggNOG" id="COG3864">
    <property type="taxonomic scope" value="Bacteria"/>
</dbReference>
<evidence type="ECO:0000313" key="5">
    <source>
        <dbReference type="Proteomes" id="UP000002534"/>
    </source>
</evidence>
<reference evidence="5" key="1">
    <citation type="submission" date="2005-10" db="EMBL/GenBank/DDBJ databases">
        <title>Complete sequence of Pelobacter carbinolicus DSM 2380.</title>
        <authorList>
            <person name="Copeland A."/>
            <person name="Lucas S."/>
            <person name="Lapidus A."/>
            <person name="Barry K."/>
            <person name="Detter J.C."/>
            <person name="Glavina T."/>
            <person name="Hammon N."/>
            <person name="Israni S."/>
            <person name="Pitluck S."/>
            <person name="Chertkov O."/>
            <person name="Schmutz J."/>
            <person name="Larimer F."/>
            <person name="Land M."/>
            <person name="Kyrpides N."/>
            <person name="Ivanova N."/>
            <person name="Richardson P."/>
        </authorList>
    </citation>
    <scope>NUCLEOTIDE SEQUENCE [LARGE SCALE GENOMIC DNA]</scope>
    <source>
        <strain evidence="5">DSM 2380 / NBRC 103641 / GraBd1</strain>
    </source>
</reference>
<accession>Q3A766</accession>
<dbReference type="KEGG" id="pca:Pcar_0521"/>
<keyword evidence="5" id="KW-1185">Reference proteome</keyword>
<name>Q3A766_SYNC1</name>
<feature type="domain" description="Putative metallopeptidase" evidence="3">
    <location>
        <begin position="2"/>
        <end position="251"/>
    </location>
</feature>
<dbReference type="Pfam" id="PF09967">
    <property type="entry name" value="DUF2201"/>
    <property type="match status" value="1"/>
</dbReference>
<dbReference type="Proteomes" id="UP000002534">
    <property type="component" value="Chromosome"/>
</dbReference>
<feature type="compositionally biased region" description="Basic and acidic residues" evidence="1">
    <location>
        <begin position="163"/>
        <end position="176"/>
    </location>
</feature>
<dbReference type="InterPro" id="IPR025154">
    <property type="entry name" value="Put_metallopeptidase_dom"/>
</dbReference>
<dbReference type="Pfam" id="PF13203">
    <property type="entry name" value="DUF2201_N"/>
    <property type="match status" value="1"/>
</dbReference>
<dbReference type="HOGENOM" id="CLU_038906_1_0_7"/>
<dbReference type="RefSeq" id="WP_011340211.1">
    <property type="nucleotide sequence ID" value="NC_007498.2"/>
</dbReference>
<dbReference type="AlphaFoldDB" id="Q3A766"/>
<proteinExistence type="predicted"/>
<evidence type="ECO:0000256" key="1">
    <source>
        <dbReference type="SAM" id="MobiDB-lite"/>
    </source>
</evidence>
<feature type="domain" description="VWA-like" evidence="2">
    <location>
        <begin position="258"/>
        <end position="387"/>
    </location>
</feature>
<dbReference type="PANTHER" id="PTHR38730:SF1">
    <property type="entry name" value="SLL7028 PROTEIN"/>
    <property type="match status" value="1"/>
</dbReference>